<dbReference type="PANTHER" id="PTHR43197:SF1">
    <property type="entry name" value="UTP--GLUCOSE-1-PHOSPHATE URIDYLYLTRANSFERASE"/>
    <property type="match status" value="1"/>
</dbReference>
<evidence type="ECO:0000259" key="10">
    <source>
        <dbReference type="Pfam" id="PF00483"/>
    </source>
</evidence>
<sequence>MKLLARLRRAFGASRAAPDGPAPAQDLRLRRAAIPVMAQGTNAWPALHALPIEMLPVVDRPLIHYAVTEALSAGIEELVFIVDRGKRALDEQLDLEVDMLPRGVRAHFVRHNAAQGVGQALLAARHLLDDEACAVLLPGQVTEARPTVLAQLVAQFQRTPGSIFAVEPATPQMTMGSEGLLETAAGDLRLASIRRVATSLDHRPPADARLWSPVGRCILTRAVFDNLEQMADAQSPHTGDLRDVIEAVLRTEPAFSYRYSGRCFDCASPLRWLEANLVQALEHPQLAGEFQHLLRQTAQFVPVNEDLSQAQARALPTGAAAVTGRPRLRLVRS</sequence>
<keyword evidence="5 11" id="KW-0548">Nucleotidyltransferase</keyword>
<organism evidence="11 12">
    <name type="scientific">Caldimonas brevitalea</name>
    <dbReference type="NCBI Taxonomy" id="413882"/>
    <lineage>
        <taxon>Bacteria</taxon>
        <taxon>Pseudomonadati</taxon>
        <taxon>Pseudomonadota</taxon>
        <taxon>Betaproteobacteria</taxon>
        <taxon>Burkholderiales</taxon>
        <taxon>Sphaerotilaceae</taxon>
        <taxon>Caldimonas</taxon>
    </lineage>
</organism>
<comment type="similarity">
    <text evidence="1">Belongs to the UDPGP type 2 family.</text>
</comment>
<keyword evidence="4 11" id="KW-0808">Transferase</keyword>
<dbReference type="AlphaFoldDB" id="A0A0G3BRB7"/>
<dbReference type="PANTHER" id="PTHR43197">
    <property type="entry name" value="UTP--GLUCOSE-1-PHOSPHATE URIDYLYLTRANSFERASE"/>
    <property type="match status" value="1"/>
</dbReference>
<dbReference type="KEGG" id="pbh:AAW51_3842"/>
<gene>
    <name evidence="11" type="ORF">AAW51_3842</name>
</gene>
<dbReference type="InterPro" id="IPR005771">
    <property type="entry name" value="GalU_uridylyltTrfase_bac/arc"/>
</dbReference>
<feature type="domain" description="Nucleotidyl transferase" evidence="10">
    <location>
        <begin position="40"/>
        <end position="163"/>
    </location>
</feature>
<evidence type="ECO:0000256" key="2">
    <source>
        <dbReference type="ARBA" id="ARBA00012415"/>
    </source>
</evidence>
<dbReference type="InterPro" id="IPR029044">
    <property type="entry name" value="Nucleotide-diphossugar_trans"/>
</dbReference>
<evidence type="ECO:0000256" key="3">
    <source>
        <dbReference type="ARBA" id="ARBA00019048"/>
    </source>
</evidence>
<dbReference type="InterPro" id="IPR005835">
    <property type="entry name" value="NTP_transferase_dom"/>
</dbReference>
<evidence type="ECO:0000256" key="6">
    <source>
        <dbReference type="ARBA" id="ARBA00031455"/>
    </source>
</evidence>
<dbReference type="OrthoDB" id="9803306at2"/>
<evidence type="ECO:0000256" key="1">
    <source>
        <dbReference type="ARBA" id="ARBA00006890"/>
    </source>
</evidence>
<proteinExistence type="inferred from homology"/>
<evidence type="ECO:0000256" key="5">
    <source>
        <dbReference type="ARBA" id="ARBA00022695"/>
    </source>
</evidence>
<dbReference type="PATRIC" id="fig|413882.6.peg.4011"/>
<dbReference type="Proteomes" id="UP000035352">
    <property type="component" value="Chromosome"/>
</dbReference>
<dbReference type="EMBL" id="CP011371">
    <property type="protein sequence ID" value="AKJ30533.1"/>
    <property type="molecule type" value="Genomic_DNA"/>
</dbReference>
<dbReference type="Gene3D" id="3.90.550.10">
    <property type="entry name" value="Spore Coat Polysaccharide Biosynthesis Protein SpsA, Chain A"/>
    <property type="match status" value="1"/>
</dbReference>
<dbReference type="SUPFAM" id="SSF53448">
    <property type="entry name" value="Nucleotide-diphospho-sugar transferases"/>
    <property type="match status" value="1"/>
</dbReference>
<dbReference type="EC" id="2.7.7.9" evidence="2"/>
<accession>A0A0G3BRB7</accession>
<evidence type="ECO:0000313" key="11">
    <source>
        <dbReference type="EMBL" id="AKJ30533.1"/>
    </source>
</evidence>
<evidence type="ECO:0000256" key="8">
    <source>
        <dbReference type="ARBA" id="ARBA00032341"/>
    </source>
</evidence>
<protein>
    <recommendedName>
        <fullName evidence="3">UTP--glucose-1-phosphate uridylyltransferase</fullName>
        <ecNumber evidence="2">2.7.7.9</ecNumber>
    </recommendedName>
    <alternativeName>
        <fullName evidence="6">Alpha-D-glucosyl-1-phosphate uridylyltransferase</fullName>
    </alternativeName>
    <alternativeName>
        <fullName evidence="7">UDP-glucose pyrophosphorylase</fullName>
    </alternativeName>
    <alternativeName>
        <fullName evidence="8">Uridine diphosphoglucose pyrophosphorylase</fullName>
    </alternativeName>
</protein>
<reference evidence="11 12" key="1">
    <citation type="submission" date="2015-05" db="EMBL/GenBank/DDBJ databases">
        <authorList>
            <person name="Tang B."/>
            <person name="Yu Y."/>
        </authorList>
    </citation>
    <scope>NUCLEOTIDE SEQUENCE [LARGE SCALE GENOMIC DNA]</scope>
    <source>
        <strain evidence="11 12">DSM 7029</strain>
    </source>
</reference>
<keyword evidence="12" id="KW-1185">Reference proteome</keyword>
<name>A0A0G3BRB7_9BURK</name>
<dbReference type="Pfam" id="PF00483">
    <property type="entry name" value="NTP_transferase"/>
    <property type="match status" value="1"/>
</dbReference>
<comment type="catalytic activity">
    <reaction evidence="9">
        <text>alpha-D-glucose 1-phosphate + UTP + H(+) = UDP-alpha-D-glucose + diphosphate</text>
        <dbReference type="Rhea" id="RHEA:19889"/>
        <dbReference type="ChEBI" id="CHEBI:15378"/>
        <dbReference type="ChEBI" id="CHEBI:33019"/>
        <dbReference type="ChEBI" id="CHEBI:46398"/>
        <dbReference type="ChEBI" id="CHEBI:58601"/>
        <dbReference type="ChEBI" id="CHEBI:58885"/>
        <dbReference type="EC" id="2.7.7.9"/>
    </reaction>
</comment>
<evidence type="ECO:0000256" key="9">
    <source>
        <dbReference type="ARBA" id="ARBA00048128"/>
    </source>
</evidence>
<dbReference type="GO" id="GO:0006011">
    <property type="term" value="P:UDP-alpha-D-glucose metabolic process"/>
    <property type="evidence" value="ECO:0007669"/>
    <property type="project" value="InterPro"/>
</dbReference>
<dbReference type="STRING" id="413882.AAW51_3842"/>
<evidence type="ECO:0000313" key="12">
    <source>
        <dbReference type="Proteomes" id="UP000035352"/>
    </source>
</evidence>
<evidence type="ECO:0000256" key="7">
    <source>
        <dbReference type="ARBA" id="ARBA00031959"/>
    </source>
</evidence>
<evidence type="ECO:0000256" key="4">
    <source>
        <dbReference type="ARBA" id="ARBA00022679"/>
    </source>
</evidence>
<dbReference type="GO" id="GO:0003983">
    <property type="term" value="F:UTP:glucose-1-phosphate uridylyltransferase activity"/>
    <property type="evidence" value="ECO:0007669"/>
    <property type="project" value="UniProtKB-EC"/>
</dbReference>